<dbReference type="OrthoDB" id="8936993at2759"/>
<feature type="region of interest" description="Disordered" evidence="1">
    <location>
        <begin position="22"/>
        <end position="122"/>
    </location>
</feature>
<evidence type="ECO:0000256" key="1">
    <source>
        <dbReference type="SAM" id="MobiDB-lite"/>
    </source>
</evidence>
<evidence type="ECO:0000256" key="2">
    <source>
        <dbReference type="SAM" id="SignalP"/>
    </source>
</evidence>
<gene>
    <name evidence="3" type="ORF">F7725_007939</name>
</gene>
<feature type="compositionally biased region" description="Polar residues" evidence="1">
    <location>
        <begin position="39"/>
        <end position="53"/>
    </location>
</feature>
<feature type="signal peptide" evidence="2">
    <location>
        <begin position="1"/>
        <end position="22"/>
    </location>
</feature>
<comment type="caution">
    <text evidence="3">The sequence shown here is derived from an EMBL/GenBank/DDBJ whole genome shotgun (WGS) entry which is preliminary data.</text>
</comment>
<keyword evidence="4" id="KW-1185">Reference proteome</keyword>
<feature type="compositionally biased region" description="Polar residues" evidence="1">
    <location>
        <begin position="99"/>
        <end position="116"/>
    </location>
</feature>
<sequence>MDRAGFVVLMLLTVALVQISDSHKDTTGGRKEGAGAAQAVSNKQQSRVRSQGHSPREPEDDASPGPANDSCSAGVSREDPVSAPRDGALRTTRHPGSPQHRSGVNRRQSSKTGSASTRRHVGPNVCGGQQCCSGWALAPGTNRCIKPQRQGPETTQTGSDRIRCGRATGFMWGTCLAQSH</sequence>
<feature type="compositionally biased region" description="Basic and acidic residues" evidence="1">
    <location>
        <begin position="22"/>
        <end position="33"/>
    </location>
</feature>
<evidence type="ECO:0000313" key="4">
    <source>
        <dbReference type="Proteomes" id="UP000518266"/>
    </source>
</evidence>
<reference evidence="3 4" key="1">
    <citation type="submission" date="2020-03" db="EMBL/GenBank/DDBJ databases">
        <title>Dissostichus mawsoni Genome sequencing and assembly.</title>
        <authorList>
            <person name="Park H."/>
        </authorList>
    </citation>
    <scope>NUCLEOTIDE SEQUENCE [LARGE SCALE GENOMIC DNA]</scope>
    <source>
        <strain evidence="3">DM0001</strain>
        <tissue evidence="3">Muscle</tissue>
    </source>
</reference>
<feature type="chain" id="PRO_5029512448" description="Secreted protein" evidence="2">
    <location>
        <begin position="23"/>
        <end position="180"/>
    </location>
</feature>
<protein>
    <recommendedName>
        <fullName evidence="5">Secreted protein</fullName>
    </recommendedName>
</protein>
<name>A0A7J5Y5R5_DISMA</name>
<evidence type="ECO:0008006" key="5">
    <source>
        <dbReference type="Google" id="ProtNLM"/>
    </source>
</evidence>
<dbReference type="EMBL" id="JAAKFY010000015">
    <property type="protein sequence ID" value="KAF3844776.1"/>
    <property type="molecule type" value="Genomic_DNA"/>
</dbReference>
<organism evidence="3 4">
    <name type="scientific">Dissostichus mawsoni</name>
    <name type="common">Antarctic cod</name>
    <dbReference type="NCBI Taxonomy" id="36200"/>
    <lineage>
        <taxon>Eukaryota</taxon>
        <taxon>Metazoa</taxon>
        <taxon>Chordata</taxon>
        <taxon>Craniata</taxon>
        <taxon>Vertebrata</taxon>
        <taxon>Euteleostomi</taxon>
        <taxon>Actinopterygii</taxon>
        <taxon>Neopterygii</taxon>
        <taxon>Teleostei</taxon>
        <taxon>Neoteleostei</taxon>
        <taxon>Acanthomorphata</taxon>
        <taxon>Eupercaria</taxon>
        <taxon>Perciformes</taxon>
        <taxon>Notothenioidei</taxon>
        <taxon>Nototheniidae</taxon>
        <taxon>Dissostichus</taxon>
    </lineage>
</organism>
<evidence type="ECO:0000313" key="3">
    <source>
        <dbReference type="EMBL" id="KAF3844776.1"/>
    </source>
</evidence>
<proteinExistence type="predicted"/>
<dbReference type="AlphaFoldDB" id="A0A7J5Y5R5"/>
<accession>A0A7J5Y5R5</accession>
<keyword evidence="2" id="KW-0732">Signal</keyword>
<dbReference type="Proteomes" id="UP000518266">
    <property type="component" value="Unassembled WGS sequence"/>
</dbReference>